<dbReference type="PROSITE" id="PS52016">
    <property type="entry name" value="TONB_DEPENDENT_REC_3"/>
    <property type="match status" value="1"/>
</dbReference>
<evidence type="ECO:0000256" key="7">
    <source>
        <dbReference type="ARBA" id="ARBA00022729"/>
    </source>
</evidence>
<feature type="chain" id="PRO_5045572716" evidence="16">
    <location>
        <begin position="24"/>
        <end position="705"/>
    </location>
</feature>
<keyword evidence="11 14" id="KW-0472">Membrane</keyword>
<keyword evidence="9" id="KW-0406">Ion transport</keyword>
<dbReference type="RefSeq" id="WP_377697048.1">
    <property type="nucleotide sequence ID" value="NZ_JBHLWE010000004.1"/>
</dbReference>
<keyword evidence="10 15" id="KW-0798">TonB box</keyword>
<dbReference type="SUPFAM" id="SSF56935">
    <property type="entry name" value="Porins"/>
    <property type="match status" value="1"/>
</dbReference>
<evidence type="ECO:0000313" key="20">
    <source>
        <dbReference type="Proteomes" id="UP001589799"/>
    </source>
</evidence>
<evidence type="ECO:0000259" key="18">
    <source>
        <dbReference type="Pfam" id="PF07715"/>
    </source>
</evidence>
<organism evidence="19 20">
    <name type="scientific">Paracoccus niistensis</name>
    <dbReference type="NCBI Taxonomy" id="632935"/>
    <lineage>
        <taxon>Bacteria</taxon>
        <taxon>Pseudomonadati</taxon>
        <taxon>Pseudomonadota</taxon>
        <taxon>Alphaproteobacteria</taxon>
        <taxon>Rhodobacterales</taxon>
        <taxon>Paracoccaceae</taxon>
        <taxon>Paracoccus</taxon>
    </lineage>
</organism>
<evidence type="ECO:0000256" key="14">
    <source>
        <dbReference type="PROSITE-ProRule" id="PRU01360"/>
    </source>
</evidence>
<comment type="caution">
    <text evidence="19">The sequence shown here is derived from an EMBL/GenBank/DDBJ whole genome shotgun (WGS) entry which is preliminary data.</text>
</comment>
<evidence type="ECO:0000256" key="5">
    <source>
        <dbReference type="ARBA" id="ARBA00022496"/>
    </source>
</evidence>
<keyword evidence="6 14" id="KW-0812">Transmembrane</keyword>
<evidence type="ECO:0000256" key="13">
    <source>
        <dbReference type="ARBA" id="ARBA00023237"/>
    </source>
</evidence>
<dbReference type="InterPro" id="IPR037066">
    <property type="entry name" value="Plug_dom_sf"/>
</dbReference>
<evidence type="ECO:0000256" key="6">
    <source>
        <dbReference type="ARBA" id="ARBA00022692"/>
    </source>
</evidence>
<keyword evidence="12 19" id="KW-0675">Receptor</keyword>
<proteinExistence type="inferred from homology"/>
<evidence type="ECO:0000259" key="17">
    <source>
        <dbReference type="Pfam" id="PF00593"/>
    </source>
</evidence>
<protein>
    <submittedName>
        <fullName evidence="19">TonB-dependent siderophore receptor</fullName>
    </submittedName>
</protein>
<evidence type="ECO:0000256" key="8">
    <source>
        <dbReference type="ARBA" id="ARBA00023004"/>
    </source>
</evidence>
<evidence type="ECO:0000256" key="11">
    <source>
        <dbReference type="ARBA" id="ARBA00023136"/>
    </source>
</evidence>
<evidence type="ECO:0000256" key="4">
    <source>
        <dbReference type="ARBA" id="ARBA00022452"/>
    </source>
</evidence>
<evidence type="ECO:0000313" key="19">
    <source>
        <dbReference type="EMBL" id="MFC0339373.1"/>
    </source>
</evidence>
<feature type="domain" description="TonB-dependent receptor-like beta-barrel" evidence="17">
    <location>
        <begin position="269"/>
        <end position="675"/>
    </location>
</feature>
<dbReference type="PANTHER" id="PTHR32552">
    <property type="entry name" value="FERRICHROME IRON RECEPTOR-RELATED"/>
    <property type="match status" value="1"/>
</dbReference>
<evidence type="ECO:0000256" key="12">
    <source>
        <dbReference type="ARBA" id="ARBA00023170"/>
    </source>
</evidence>
<sequence>MYPDFRTALLASASILAVSAAGAAAQETEAVTLDTITLTATTDASVQAEGFVSDYAQASTKSDTPVGETQQSVSVVTTEQVEQQGAESLGEALTYSTGVLGQPFGADPRFNSPTIRGFTSDNAQYVNGLRQGRLFGAQAYEIYGMQQVEVIRGPSSSLYGSGSPAGVINQVQKRAQAGDFAEAGAGLDSNSSGQLFFDVNRSPSEVLSWRLTGIARDDQTQLDELTNKRGYLGAAMRLNTDGATTIDLLASITDDSPISPVGIPYALTSLGDSPFRGDDEDLRDIYTGEPGFDASDRRMWNLGVEISHELDNGWTLAQGFRYEKFDWDYTGTSVQGFEPVINPDGTFNRTTIDQSEDSETISLDTRLSGELTTGQAVHRLLFGLDVQKYDARDFTIFGSAPAFDLRDPQYDSDAVTLDGFRGGRDVTFKQVGLYVQDEVEWGNWRGTFGLRHDWAEQDGLAYGLDSNFDDSQTTGRLGLSYVMDNGLMPYVSYATSFEPLPGSDIAGNALEPTEGKQWEAGLKYSPSAFEGLFTLAVYDLRQTNLTRPASEVIDGETRTGLRQIGEVRSRGVELSGIASLTDAWDVQASYSYNDTEQQEGANEGNALPNAPRHLASLWAMRDFGNGLQAGGGIRHVGERFGDEANADELDSVTLVDLAARWERENVEATLNVSNLTDEAYVASCSAFGCFYGEGRTLSARVAYKW</sequence>
<dbReference type="InterPro" id="IPR000531">
    <property type="entry name" value="Beta-barrel_TonB"/>
</dbReference>
<keyword evidence="7 16" id="KW-0732">Signal</keyword>
<dbReference type="NCBIfam" id="TIGR01783">
    <property type="entry name" value="TonB-siderophor"/>
    <property type="match status" value="1"/>
</dbReference>
<dbReference type="Gene3D" id="2.170.130.10">
    <property type="entry name" value="TonB-dependent receptor, plug domain"/>
    <property type="match status" value="1"/>
</dbReference>
<dbReference type="Gene3D" id="2.40.170.20">
    <property type="entry name" value="TonB-dependent receptor, beta-barrel domain"/>
    <property type="match status" value="1"/>
</dbReference>
<comment type="similarity">
    <text evidence="2 14 15">Belongs to the TonB-dependent receptor family.</text>
</comment>
<accession>A0ABV6I282</accession>
<dbReference type="Proteomes" id="UP001589799">
    <property type="component" value="Unassembled WGS sequence"/>
</dbReference>
<evidence type="ECO:0000256" key="9">
    <source>
        <dbReference type="ARBA" id="ARBA00023065"/>
    </source>
</evidence>
<keyword evidence="13 14" id="KW-0998">Cell outer membrane</keyword>
<gene>
    <name evidence="19" type="ORF">ACFFII_01155</name>
</gene>
<feature type="signal peptide" evidence="16">
    <location>
        <begin position="1"/>
        <end position="23"/>
    </location>
</feature>
<keyword evidence="20" id="KW-1185">Reference proteome</keyword>
<evidence type="ECO:0000256" key="10">
    <source>
        <dbReference type="ARBA" id="ARBA00023077"/>
    </source>
</evidence>
<dbReference type="InterPro" id="IPR036942">
    <property type="entry name" value="Beta-barrel_TonB_sf"/>
</dbReference>
<dbReference type="PANTHER" id="PTHR32552:SF68">
    <property type="entry name" value="FERRICHROME OUTER MEMBRANE TRANSPORTER_PHAGE RECEPTOR"/>
    <property type="match status" value="1"/>
</dbReference>
<evidence type="ECO:0000256" key="3">
    <source>
        <dbReference type="ARBA" id="ARBA00022448"/>
    </source>
</evidence>
<comment type="subcellular location">
    <subcellularLocation>
        <location evidence="1 14">Cell outer membrane</location>
        <topology evidence="1 14">Multi-pass membrane protein</topology>
    </subcellularLocation>
</comment>
<dbReference type="Pfam" id="PF07715">
    <property type="entry name" value="Plug"/>
    <property type="match status" value="1"/>
</dbReference>
<dbReference type="Pfam" id="PF00593">
    <property type="entry name" value="TonB_dep_Rec_b-barrel"/>
    <property type="match status" value="1"/>
</dbReference>
<dbReference type="InterPro" id="IPR010105">
    <property type="entry name" value="TonB_sidphr_rcpt"/>
</dbReference>
<evidence type="ECO:0000256" key="16">
    <source>
        <dbReference type="SAM" id="SignalP"/>
    </source>
</evidence>
<dbReference type="InterPro" id="IPR039426">
    <property type="entry name" value="TonB-dep_rcpt-like"/>
</dbReference>
<keyword evidence="4 14" id="KW-1134">Transmembrane beta strand</keyword>
<evidence type="ECO:0000256" key="1">
    <source>
        <dbReference type="ARBA" id="ARBA00004571"/>
    </source>
</evidence>
<dbReference type="EMBL" id="JBHLWE010000004">
    <property type="protein sequence ID" value="MFC0339373.1"/>
    <property type="molecule type" value="Genomic_DNA"/>
</dbReference>
<keyword evidence="8" id="KW-0408">Iron</keyword>
<evidence type="ECO:0000256" key="2">
    <source>
        <dbReference type="ARBA" id="ARBA00009810"/>
    </source>
</evidence>
<dbReference type="InterPro" id="IPR012910">
    <property type="entry name" value="Plug_dom"/>
</dbReference>
<keyword evidence="3 14" id="KW-0813">Transport</keyword>
<reference evidence="19 20" key="1">
    <citation type="submission" date="2024-09" db="EMBL/GenBank/DDBJ databases">
        <authorList>
            <person name="Sun Q."/>
            <person name="Mori K."/>
        </authorList>
    </citation>
    <scope>NUCLEOTIDE SEQUENCE [LARGE SCALE GENOMIC DNA]</scope>
    <source>
        <strain evidence="19 20">KCTC 22789</strain>
    </source>
</reference>
<dbReference type="CDD" id="cd01347">
    <property type="entry name" value="ligand_gated_channel"/>
    <property type="match status" value="1"/>
</dbReference>
<keyword evidence="5" id="KW-0410">Iron transport</keyword>
<evidence type="ECO:0000256" key="15">
    <source>
        <dbReference type="RuleBase" id="RU003357"/>
    </source>
</evidence>
<name>A0ABV6I282_9RHOB</name>
<feature type="domain" description="TonB-dependent receptor plug" evidence="18">
    <location>
        <begin position="67"/>
        <end position="167"/>
    </location>
</feature>